<dbReference type="InParanoid" id="A0A067PRR8"/>
<dbReference type="InterPro" id="IPR040521">
    <property type="entry name" value="KDZ"/>
</dbReference>
<dbReference type="OrthoDB" id="3257768at2759"/>
<accession>A0A067PRR8</accession>
<dbReference type="Proteomes" id="UP000027265">
    <property type="component" value="Unassembled WGS sequence"/>
</dbReference>
<evidence type="ECO:0000313" key="1">
    <source>
        <dbReference type="EMBL" id="KDQ53997.1"/>
    </source>
</evidence>
<dbReference type="AlphaFoldDB" id="A0A067PRR8"/>
<organism evidence="1 2">
    <name type="scientific">Jaapia argillacea MUCL 33604</name>
    <dbReference type="NCBI Taxonomy" id="933084"/>
    <lineage>
        <taxon>Eukaryota</taxon>
        <taxon>Fungi</taxon>
        <taxon>Dikarya</taxon>
        <taxon>Basidiomycota</taxon>
        <taxon>Agaricomycotina</taxon>
        <taxon>Agaricomycetes</taxon>
        <taxon>Agaricomycetidae</taxon>
        <taxon>Jaapiales</taxon>
        <taxon>Jaapiaceae</taxon>
        <taxon>Jaapia</taxon>
    </lineage>
</organism>
<dbReference type="Pfam" id="PF18758">
    <property type="entry name" value="KDZ"/>
    <property type="match status" value="1"/>
</dbReference>
<reference evidence="2" key="1">
    <citation type="journal article" date="2014" name="Proc. Natl. Acad. Sci. U.S.A.">
        <title>Extensive sampling of basidiomycete genomes demonstrates inadequacy of the white-rot/brown-rot paradigm for wood decay fungi.</title>
        <authorList>
            <person name="Riley R."/>
            <person name="Salamov A.A."/>
            <person name="Brown D.W."/>
            <person name="Nagy L.G."/>
            <person name="Floudas D."/>
            <person name="Held B.W."/>
            <person name="Levasseur A."/>
            <person name="Lombard V."/>
            <person name="Morin E."/>
            <person name="Otillar R."/>
            <person name="Lindquist E.A."/>
            <person name="Sun H."/>
            <person name="LaButti K.M."/>
            <person name="Schmutz J."/>
            <person name="Jabbour D."/>
            <person name="Luo H."/>
            <person name="Baker S.E."/>
            <person name="Pisabarro A.G."/>
            <person name="Walton J.D."/>
            <person name="Blanchette R.A."/>
            <person name="Henrissat B."/>
            <person name="Martin F."/>
            <person name="Cullen D."/>
            <person name="Hibbett D.S."/>
            <person name="Grigoriev I.V."/>
        </authorList>
    </citation>
    <scope>NUCLEOTIDE SEQUENCE [LARGE SCALE GENOMIC DNA]</scope>
    <source>
        <strain evidence="2">MUCL 33604</strain>
    </source>
</reference>
<dbReference type="EMBL" id="KL197731">
    <property type="protein sequence ID" value="KDQ53997.1"/>
    <property type="molecule type" value="Genomic_DNA"/>
</dbReference>
<sequence length="181" mass="21203">MQNKKKLKGMVVTGVVGVCCWHGCFFPSSMVDLQRGERYTNTNYVIINALQDRKDLLWILLTYDIGCQYCINFIKRVFEEWPDDAELWKHVIRILVPKMHLYGHKDDCQYSFSLNYAKCVGRTHGEKIETLWVAGKELRGSTQEMNEGHRHDTLSDNHAMGVFRKNQEGHKYLFCELIVLR</sequence>
<dbReference type="HOGENOM" id="CLU_003703_5_1_1"/>
<dbReference type="STRING" id="933084.A0A067PRR8"/>
<proteinExistence type="predicted"/>
<gene>
    <name evidence="1" type="ORF">JAAARDRAFT_136448</name>
</gene>
<name>A0A067PRR8_9AGAM</name>
<protein>
    <submittedName>
        <fullName evidence="1">Uncharacterized protein</fullName>
    </submittedName>
</protein>
<evidence type="ECO:0000313" key="2">
    <source>
        <dbReference type="Proteomes" id="UP000027265"/>
    </source>
</evidence>
<keyword evidence="2" id="KW-1185">Reference proteome</keyword>